<organism evidence="7 8">
    <name type="scientific">Mesoplasma chauliocola</name>
    <dbReference type="NCBI Taxonomy" id="216427"/>
    <lineage>
        <taxon>Bacteria</taxon>
        <taxon>Bacillati</taxon>
        <taxon>Mycoplasmatota</taxon>
        <taxon>Mollicutes</taxon>
        <taxon>Entomoplasmatales</taxon>
        <taxon>Entomoplasmataceae</taxon>
        <taxon>Mesoplasma</taxon>
    </lineage>
</organism>
<evidence type="ECO:0000256" key="2">
    <source>
        <dbReference type="ARBA" id="ARBA00023125"/>
    </source>
</evidence>
<keyword evidence="6" id="KW-1133">Transmembrane helix</keyword>
<dbReference type="GO" id="GO:0030527">
    <property type="term" value="F:structural constituent of chromatin"/>
    <property type="evidence" value="ECO:0007669"/>
    <property type="project" value="InterPro"/>
</dbReference>
<evidence type="ECO:0000313" key="7">
    <source>
        <dbReference type="EMBL" id="ASZ09437.1"/>
    </source>
</evidence>
<evidence type="ECO:0000256" key="4">
    <source>
        <dbReference type="SAM" id="Coils"/>
    </source>
</evidence>
<comment type="similarity">
    <text evidence="3">Belongs to the bacterial histone-like protein family.</text>
</comment>
<evidence type="ECO:0008006" key="9">
    <source>
        <dbReference type="Google" id="ProtNLM"/>
    </source>
</evidence>
<dbReference type="CDD" id="cd13832">
    <property type="entry name" value="IHF"/>
    <property type="match status" value="1"/>
</dbReference>
<dbReference type="Proteomes" id="UP000232229">
    <property type="component" value="Chromosome"/>
</dbReference>
<dbReference type="PRINTS" id="PR01727">
    <property type="entry name" value="DNABINDINGHU"/>
</dbReference>
<feature type="transmembrane region" description="Helical" evidence="6">
    <location>
        <begin position="107"/>
        <end position="128"/>
    </location>
</feature>
<keyword evidence="1" id="KW-0226">DNA condensation</keyword>
<evidence type="ECO:0000256" key="6">
    <source>
        <dbReference type="SAM" id="Phobius"/>
    </source>
</evidence>
<evidence type="ECO:0000256" key="1">
    <source>
        <dbReference type="ARBA" id="ARBA00023067"/>
    </source>
</evidence>
<dbReference type="AlphaFoldDB" id="A0A249SP91"/>
<accession>A0A249SP91</accession>
<keyword evidence="6" id="KW-0472">Membrane</keyword>
<gene>
    <name evidence="7" type="ORF">CK556_03740</name>
</gene>
<keyword evidence="2" id="KW-0238">DNA-binding</keyword>
<proteinExistence type="inferred from homology"/>
<dbReference type="Pfam" id="PF00216">
    <property type="entry name" value="Bac_DNA_binding"/>
    <property type="match status" value="1"/>
</dbReference>
<dbReference type="PANTHER" id="PTHR33175:SF3">
    <property type="entry name" value="DNA-BINDING PROTEIN HU-BETA"/>
    <property type="match status" value="1"/>
</dbReference>
<evidence type="ECO:0000256" key="5">
    <source>
        <dbReference type="SAM" id="MobiDB-lite"/>
    </source>
</evidence>
<dbReference type="STRING" id="1336232.GCA_000518825_01049"/>
<dbReference type="GO" id="GO:0030261">
    <property type="term" value="P:chromosome condensation"/>
    <property type="evidence" value="ECO:0007669"/>
    <property type="project" value="UniProtKB-KW"/>
</dbReference>
<feature type="compositionally biased region" description="Basic and acidic residues" evidence="5">
    <location>
        <begin position="187"/>
        <end position="204"/>
    </location>
</feature>
<keyword evidence="6" id="KW-0812">Transmembrane</keyword>
<dbReference type="GO" id="GO:0003677">
    <property type="term" value="F:DNA binding"/>
    <property type="evidence" value="ECO:0007669"/>
    <property type="project" value="UniProtKB-KW"/>
</dbReference>
<dbReference type="RefSeq" id="WP_095761536.1">
    <property type="nucleotide sequence ID" value="NZ_CP023173.1"/>
</dbReference>
<dbReference type="SMART" id="SM00411">
    <property type="entry name" value="BHL"/>
    <property type="match status" value="1"/>
</dbReference>
<sequence>MSIEMRNKKHTRTISLIILLILFIGLVLVFKIINQVTNGTSEWLTTIKATGLINEKYLDTAWFSGSKELSHFFNGPMGFKSFAQFKLIGVTGGEYNTFLLPIFWDLLINWIGLVGIIFLVIWIILSWVNENKINKILSEKGSTTAPVEVKQATEQEIKQEAVELEEKLEEELIVKNKKTSAIKKPAVKKETNIEAKKTESKPTTESKPVAKKTSGTKKPAVKKETNVEAKKTESKPVAKKTSGTKKPAVKKETNVEAKKVEEVKVVETKAALVGISKTESKYVIKKHYEQVSKKDLLVKLEEKHSDLSKKAVKKIVDSAFEIMSETLFKNEEIMISNFGKLEKIHKEQKQGKNPSTGEIITIPASNSVKFKANKHLKELMTKTKWTGLKRVKKEVKK</sequence>
<dbReference type="SUPFAM" id="SSF47729">
    <property type="entry name" value="IHF-like DNA-binding proteins"/>
    <property type="match status" value="1"/>
</dbReference>
<protein>
    <recommendedName>
        <fullName evidence="9">HU family DNA-binding protein</fullName>
    </recommendedName>
</protein>
<dbReference type="InterPro" id="IPR010992">
    <property type="entry name" value="IHF-like_DNA-bd_dom_sf"/>
</dbReference>
<dbReference type="GO" id="GO:0005829">
    <property type="term" value="C:cytosol"/>
    <property type="evidence" value="ECO:0007669"/>
    <property type="project" value="TreeGrafter"/>
</dbReference>
<dbReference type="PANTHER" id="PTHR33175">
    <property type="entry name" value="DNA-BINDING PROTEIN HU"/>
    <property type="match status" value="1"/>
</dbReference>
<feature type="coiled-coil region" evidence="4">
    <location>
        <begin position="147"/>
        <end position="174"/>
    </location>
</feature>
<feature type="compositionally biased region" description="Basic and acidic residues" evidence="5">
    <location>
        <begin position="221"/>
        <end position="236"/>
    </location>
</feature>
<dbReference type="Gene3D" id="4.10.520.10">
    <property type="entry name" value="IHF-like DNA-binding proteins"/>
    <property type="match status" value="1"/>
</dbReference>
<dbReference type="KEGG" id="mchc:CK556_03740"/>
<keyword evidence="8" id="KW-1185">Reference proteome</keyword>
<keyword evidence="4" id="KW-0175">Coiled coil</keyword>
<evidence type="ECO:0000313" key="8">
    <source>
        <dbReference type="Proteomes" id="UP000232229"/>
    </source>
</evidence>
<name>A0A249SP91_9MOLU</name>
<dbReference type="EMBL" id="CP023173">
    <property type="protein sequence ID" value="ASZ09437.1"/>
    <property type="molecule type" value="Genomic_DNA"/>
</dbReference>
<dbReference type="InterPro" id="IPR000119">
    <property type="entry name" value="Hist_DNA-bd"/>
</dbReference>
<feature type="transmembrane region" description="Helical" evidence="6">
    <location>
        <begin position="12"/>
        <end position="33"/>
    </location>
</feature>
<feature type="region of interest" description="Disordered" evidence="5">
    <location>
        <begin position="185"/>
        <end position="252"/>
    </location>
</feature>
<evidence type="ECO:0000256" key="3">
    <source>
        <dbReference type="RuleBase" id="RU003939"/>
    </source>
</evidence>
<reference evidence="7 8" key="1">
    <citation type="submission" date="2017-08" db="EMBL/GenBank/DDBJ databases">
        <title>Complete Genome Sequence of Mesoplasma chauliocola.</title>
        <authorList>
            <person name="Knight T.F.Jr."/>
            <person name="Citino T."/>
        </authorList>
    </citation>
    <scope>NUCLEOTIDE SEQUENCE [LARGE SCALE GENOMIC DNA]</scope>
    <source>
        <strain evidence="7 8">CHPA-2</strain>
    </source>
</reference>